<dbReference type="Pfam" id="PF01975">
    <property type="entry name" value="SurE"/>
    <property type="match status" value="1"/>
</dbReference>
<dbReference type="InterPro" id="IPR030048">
    <property type="entry name" value="SurE"/>
</dbReference>
<dbReference type="Proteomes" id="UP000774000">
    <property type="component" value="Unassembled WGS sequence"/>
</dbReference>
<feature type="binding site" evidence="9">
    <location>
        <position position="9"/>
    </location>
    <ligand>
        <name>a divalent metal cation</name>
        <dbReference type="ChEBI" id="CHEBI:60240"/>
    </ligand>
</feature>
<feature type="binding site" evidence="9">
    <location>
        <position position="8"/>
    </location>
    <ligand>
        <name>a divalent metal cation</name>
        <dbReference type="ChEBI" id="CHEBI:60240"/>
    </ligand>
</feature>
<comment type="catalytic activity">
    <reaction evidence="1 9">
        <text>a ribonucleoside 5'-phosphate + H2O = a ribonucleoside + phosphate</text>
        <dbReference type="Rhea" id="RHEA:12484"/>
        <dbReference type="ChEBI" id="CHEBI:15377"/>
        <dbReference type="ChEBI" id="CHEBI:18254"/>
        <dbReference type="ChEBI" id="CHEBI:43474"/>
        <dbReference type="ChEBI" id="CHEBI:58043"/>
        <dbReference type="EC" id="3.1.3.5"/>
    </reaction>
</comment>
<evidence type="ECO:0000256" key="4">
    <source>
        <dbReference type="ARBA" id="ARBA00011062"/>
    </source>
</evidence>
<dbReference type="GO" id="GO:0008253">
    <property type="term" value="F:5'-nucleotidase activity"/>
    <property type="evidence" value="ECO:0007669"/>
    <property type="project" value="UniProtKB-UniRule"/>
</dbReference>
<dbReference type="GO" id="GO:0046872">
    <property type="term" value="F:metal ion binding"/>
    <property type="evidence" value="ECO:0007669"/>
    <property type="project" value="UniProtKB-UniRule"/>
</dbReference>
<sequence length="248" mass="27691">MKILLTNDDGIFAPGIRALCKELEKDHDVTVVAPDRERSAAGHAITIHYPLRVKEMEFDGINSKCIAVDGTPADCVKIAYEALIDEKIDLLISGINIGPNLGRDVLYSGTVSAAIEGLLLGLPSIAVSLVADDHWDFKDSAKYMRKFVKEYQQQDLKKDVLLNINIPIDYKEGTKVTELGDRGYTNSFEERLDPREQKYYWLAGELVEEGTAEGTDVTAAKNNFISITPIKLNLTSHDHLEELKKWNI</sequence>
<dbReference type="NCBIfam" id="TIGR00087">
    <property type="entry name" value="surE"/>
    <property type="match status" value="1"/>
</dbReference>
<comment type="function">
    <text evidence="9">Nucleotidase that shows phosphatase activity on nucleoside 5'-monophosphates.</text>
</comment>
<dbReference type="NCBIfam" id="NF001490">
    <property type="entry name" value="PRK00346.1-4"/>
    <property type="match status" value="1"/>
</dbReference>
<dbReference type="GO" id="GO:0005737">
    <property type="term" value="C:cytoplasm"/>
    <property type="evidence" value="ECO:0007669"/>
    <property type="project" value="UniProtKB-SubCell"/>
</dbReference>
<dbReference type="NCBIfam" id="NF001492">
    <property type="entry name" value="PRK00346.2-2"/>
    <property type="match status" value="1"/>
</dbReference>
<name>A0A939BQA3_9FIRM</name>
<keyword evidence="7 9" id="KW-0547">Nucleotide-binding</keyword>
<dbReference type="InterPro" id="IPR036523">
    <property type="entry name" value="SurE-like_sf"/>
</dbReference>
<feature type="domain" description="Survival protein SurE-like phosphatase/nucleotidase" evidence="10">
    <location>
        <begin position="3"/>
        <end position="185"/>
    </location>
</feature>
<gene>
    <name evidence="9" type="primary">surE</name>
    <name evidence="11" type="ORF">JOC47_002771</name>
</gene>
<evidence type="ECO:0000256" key="2">
    <source>
        <dbReference type="ARBA" id="ARBA00001946"/>
    </source>
</evidence>
<dbReference type="FunFam" id="3.40.1210.10:FF:000001">
    <property type="entry name" value="5'/3'-nucleotidase SurE"/>
    <property type="match status" value="1"/>
</dbReference>
<dbReference type="SUPFAM" id="SSF64167">
    <property type="entry name" value="SurE-like"/>
    <property type="match status" value="1"/>
</dbReference>
<evidence type="ECO:0000313" key="12">
    <source>
        <dbReference type="Proteomes" id="UP000774000"/>
    </source>
</evidence>
<dbReference type="RefSeq" id="WP_204702788.1">
    <property type="nucleotide sequence ID" value="NZ_JAFBDQ010000019.1"/>
</dbReference>
<comment type="caution">
    <text evidence="11">The sequence shown here is derived from an EMBL/GenBank/DDBJ whole genome shotgun (WGS) entry which is preliminary data.</text>
</comment>
<reference evidence="11" key="1">
    <citation type="submission" date="2021-01" db="EMBL/GenBank/DDBJ databases">
        <title>Genomic Encyclopedia of Type Strains, Phase IV (KMG-IV): sequencing the most valuable type-strain genomes for metagenomic binning, comparative biology and taxonomic classification.</title>
        <authorList>
            <person name="Goeker M."/>
        </authorList>
    </citation>
    <scope>NUCLEOTIDE SEQUENCE</scope>
    <source>
        <strain evidence="11">DSM 23230</strain>
    </source>
</reference>
<feature type="binding site" evidence="9">
    <location>
        <position position="39"/>
    </location>
    <ligand>
        <name>a divalent metal cation</name>
        <dbReference type="ChEBI" id="CHEBI:60240"/>
    </ligand>
</feature>
<dbReference type="PANTHER" id="PTHR30457:SF12">
    <property type="entry name" value="5'_3'-NUCLEOTIDASE SURE"/>
    <property type="match status" value="1"/>
</dbReference>
<dbReference type="EC" id="3.1.3.5" evidence="9"/>
<dbReference type="InterPro" id="IPR002828">
    <property type="entry name" value="SurE-like_Pase/nucleotidase"/>
</dbReference>
<protein>
    <recommendedName>
        <fullName evidence="9">5'-nucleotidase SurE</fullName>
        <ecNumber evidence="9">3.1.3.5</ecNumber>
    </recommendedName>
    <alternativeName>
        <fullName evidence="9">Nucleoside 5'-monophosphate phosphohydrolase</fullName>
    </alternativeName>
</protein>
<comment type="similarity">
    <text evidence="4 9">Belongs to the SurE nucleotidase family.</text>
</comment>
<keyword evidence="8 9" id="KW-0378">Hydrolase</keyword>
<comment type="subcellular location">
    <subcellularLocation>
        <location evidence="3 9">Cytoplasm</location>
    </subcellularLocation>
</comment>
<evidence type="ECO:0000256" key="9">
    <source>
        <dbReference type="HAMAP-Rule" id="MF_00060"/>
    </source>
</evidence>
<dbReference type="PANTHER" id="PTHR30457">
    <property type="entry name" value="5'-NUCLEOTIDASE SURE"/>
    <property type="match status" value="1"/>
</dbReference>
<dbReference type="EMBL" id="JAFBDQ010000019">
    <property type="protein sequence ID" value="MBM7557903.1"/>
    <property type="molecule type" value="Genomic_DNA"/>
</dbReference>
<dbReference type="GO" id="GO:0008254">
    <property type="term" value="F:3'-nucleotidase activity"/>
    <property type="evidence" value="ECO:0007669"/>
    <property type="project" value="TreeGrafter"/>
</dbReference>
<comment type="cofactor">
    <cofactor evidence="2">
        <name>Mg(2+)</name>
        <dbReference type="ChEBI" id="CHEBI:18420"/>
    </cofactor>
</comment>
<accession>A0A939BQA3</accession>
<evidence type="ECO:0000256" key="5">
    <source>
        <dbReference type="ARBA" id="ARBA00022490"/>
    </source>
</evidence>
<dbReference type="GO" id="GO:0000166">
    <property type="term" value="F:nucleotide binding"/>
    <property type="evidence" value="ECO:0007669"/>
    <property type="project" value="UniProtKB-KW"/>
</dbReference>
<evidence type="ECO:0000256" key="1">
    <source>
        <dbReference type="ARBA" id="ARBA00000815"/>
    </source>
</evidence>
<dbReference type="GO" id="GO:0004309">
    <property type="term" value="F:exopolyphosphatase activity"/>
    <property type="evidence" value="ECO:0007669"/>
    <property type="project" value="TreeGrafter"/>
</dbReference>
<evidence type="ECO:0000256" key="3">
    <source>
        <dbReference type="ARBA" id="ARBA00004496"/>
    </source>
</evidence>
<evidence type="ECO:0000256" key="7">
    <source>
        <dbReference type="ARBA" id="ARBA00022741"/>
    </source>
</evidence>
<evidence type="ECO:0000256" key="6">
    <source>
        <dbReference type="ARBA" id="ARBA00022723"/>
    </source>
</evidence>
<dbReference type="AlphaFoldDB" id="A0A939BQA3"/>
<dbReference type="HAMAP" id="MF_00060">
    <property type="entry name" value="SurE"/>
    <property type="match status" value="1"/>
</dbReference>
<keyword evidence="12" id="KW-1185">Reference proteome</keyword>
<organism evidence="11 12">
    <name type="scientific">Halanaerobacter jeridensis</name>
    <dbReference type="NCBI Taxonomy" id="706427"/>
    <lineage>
        <taxon>Bacteria</taxon>
        <taxon>Bacillati</taxon>
        <taxon>Bacillota</taxon>
        <taxon>Clostridia</taxon>
        <taxon>Halanaerobiales</taxon>
        <taxon>Halobacteroidaceae</taxon>
        <taxon>Halanaerobacter</taxon>
    </lineage>
</organism>
<proteinExistence type="inferred from homology"/>
<comment type="cofactor">
    <cofactor evidence="9">
        <name>a divalent metal cation</name>
        <dbReference type="ChEBI" id="CHEBI:60240"/>
    </cofactor>
    <text evidence="9">Binds 1 divalent metal cation per subunit.</text>
</comment>
<dbReference type="Gene3D" id="3.40.1210.10">
    <property type="entry name" value="Survival protein SurE-like phosphatase/nucleotidase"/>
    <property type="match status" value="1"/>
</dbReference>
<evidence type="ECO:0000256" key="8">
    <source>
        <dbReference type="ARBA" id="ARBA00022801"/>
    </source>
</evidence>
<keyword evidence="5 9" id="KW-0963">Cytoplasm</keyword>
<keyword evidence="6 9" id="KW-0479">Metal-binding</keyword>
<feature type="binding site" evidence="9">
    <location>
        <position position="96"/>
    </location>
    <ligand>
        <name>a divalent metal cation</name>
        <dbReference type="ChEBI" id="CHEBI:60240"/>
    </ligand>
</feature>
<evidence type="ECO:0000313" key="11">
    <source>
        <dbReference type="EMBL" id="MBM7557903.1"/>
    </source>
</evidence>
<evidence type="ECO:0000259" key="10">
    <source>
        <dbReference type="Pfam" id="PF01975"/>
    </source>
</evidence>